<name>A0A0M0JX29_9EUKA</name>
<gene>
    <name evidence="2" type="ORF">Ctob_008063</name>
</gene>
<feature type="compositionally biased region" description="Low complexity" evidence="1">
    <location>
        <begin position="163"/>
        <end position="192"/>
    </location>
</feature>
<dbReference type="EMBL" id="JWZX01002178">
    <property type="protein sequence ID" value="KOO30693.1"/>
    <property type="molecule type" value="Genomic_DNA"/>
</dbReference>
<feature type="compositionally biased region" description="Polar residues" evidence="1">
    <location>
        <begin position="128"/>
        <end position="140"/>
    </location>
</feature>
<accession>A0A0M0JX29</accession>
<feature type="region of interest" description="Disordered" evidence="1">
    <location>
        <begin position="1"/>
        <end position="50"/>
    </location>
</feature>
<dbReference type="AlphaFoldDB" id="A0A0M0JX29"/>
<feature type="compositionally biased region" description="Pro residues" evidence="1">
    <location>
        <begin position="75"/>
        <end position="90"/>
    </location>
</feature>
<feature type="region of interest" description="Disordered" evidence="1">
    <location>
        <begin position="62"/>
        <end position="99"/>
    </location>
</feature>
<evidence type="ECO:0000313" key="2">
    <source>
        <dbReference type="EMBL" id="KOO30693.1"/>
    </source>
</evidence>
<proteinExistence type="predicted"/>
<comment type="caution">
    <text evidence="2">The sequence shown here is derived from an EMBL/GenBank/DDBJ whole genome shotgun (WGS) entry which is preliminary data.</text>
</comment>
<feature type="compositionally biased region" description="Pro residues" evidence="1">
    <location>
        <begin position="12"/>
        <end position="27"/>
    </location>
</feature>
<dbReference type="Proteomes" id="UP000037460">
    <property type="component" value="Unassembled WGS sequence"/>
</dbReference>
<keyword evidence="3" id="KW-1185">Reference proteome</keyword>
<feature type="region of interest" description="Disordered" evidence="1">
    <location>
        <begin position="117"/>
        <end position="203"/>
    </location>
</feature>
<evidence type="ECO:0000313" key="3">
    <source>
        <dbReference type="Proteomes" id="UP000037460"/>
    </source>
</evidence>
<sequence length="203" mass="21062">MQAAADNDRSLPPTPRSPSPTCSPPGSPKRQKSGDAKAVGALGSEPTLEDDLETRAAALGLNEVTQRVWKETALPPTPSSPSPTFSPPSSPKQRRAAELTAAHAAVKLAESLRAECEAQSLARGGDSLSFSDSEGGQSSAMALERQAAVAEWEASERSSSTFGGRSARSPGPSSSVFPSFGEGRRQQSSSSTSRKKRVADGPL</sequence>
<evidence type="ECO:0000256" key="1">
    <source>
        <dbReference type="SAM" id="MobiDB-lite"/>
    </source>
</evidence>
<reference evidence="3" key="1">
    <citation type="journal article" date="2015" name="PLoS Genet.">
        <title>Genome Sequence and Transcriptome Analyses of Chrysochromulina tobin: Metabolic Tools for Enhanced Algal Fitness in the Prominent Order Prymnesiales (Haptophyceae).</title>
        <authorList>
            <person name="Hovde B.T."/>
            <person name="Deodato C.R."/>
            <person name="Hunsperger H.M."/>
            <person name="Ryken S.A."/>
            <person name="Yost W."/>
            <person name="Jha R.K."/>
            <person name="Patterson J."/>
            <person name="Monnat R.J. Jr."/>
            <person name="Barlow S.B."/>
            <person name="Starkenburg S.R."/>
            <person name="Cattolico R.A."/>
        </authorList>
    </citation>
    <scope>NUCLEOTIDE SEQUENCE</scope>
    <source>
        <strain evidence="3">CCMP291</strain>
    </source>
</reference>
<protein>
    <submittedName>
        <fullName evidence="2">Uncharacterized protein</fullName>
    </submittedName>
</protein>
<organism evidence="2 3">
    <name type="scientific">Chrysochromulina tobinii</name>
    <dbReference type="NCBI Taxonomy" id="1460289"/>
    <lineage>
        <taxon>Eukaryota</taxon>
        <taxon>Haptista</taxon>
        <taxon>Haptophyta</taxon>
        <taxon>Prymnesiophyceae</taxon>
        <taxon>Prymnesiales</taxon>
        <taxon>Chrysochromulinaceae</taxon>
        <taxon>Chrysochromulina</taxon>
    </lineage>
</organism>